<evidence type="ECO:0000313" key="2">
    <source>
        <dbReference type="EMBL" id="MFD1601329.1"/>
    </source>
</evidence>
<keyword evidence="1" id="KW-0472">Membrane</keyword>
<dbReference type="EMBL" id="JBHUDZ010000001">
    <property type="protein sequence ID" value="MFD1601329.1"/>
    <property type="molecule type" value="Genomic_DNA"/>
</dbReference>
<name>A0ABW4H7G7_9FLAO</name>
<proteinExistence type="predicted"/>
<accession>A0ABW4H7G7</accession>
<feature type="transmembrane region" description="Helical" evidence="1">
    <location>
        <begin position="20"/>
        <end position="38"/>
    </location>
</feature>
<evidence type="ECO:0000256" key="1">
    <source>
        <dbReference type="SAM" id="Phobius"/>
    </source>
</evidence>
<evidence type="ECO:0000313" key="3">
    <source>
        <dbReference type="Proteomes" id="UP001597138"/>
    </source>
</evidence>
<feature type="transmembrane region" description="Helical" evidence="1">
    <location>
        <begin position="44"/>
        <end position="70"/>
    </location>
</feature>
<comment type="caution">
    <text evidence="2">The sequence shown here is derived from an EMBL/GenBank/DDBJ whole genome shotgun (WGS) entry which is preliminary data.</text>
</comment>
<sequence>MSRRNKPKSLKSQKQVSKIIVLKLLIFVLAVFCAFYSMRQYYNFVIIKFVYLVSVSLVSGVFFGLLIYSYEKRIGGINFKIWDHFTRCTMVFGPICCSILFLANECLSNNKEYNQTVLILEKHKEYRRSPNEVVVKIEGEKRDINLSDKDFQEISLARSIDLKLKKGFFGFILIKEVKLKY</sequence>
<keyword evidence="1" id="KW-1133">Transmembrane helix</keyword>
<reference evidence="3" key="1">
    <citation type="journal article" date="2019" name="Int. J. Syst. Evol. Microbiol.">
        <title>The Global Catalogue of Microorganisms (GCM) 10K type strain sequencing project: providing services to taxonomists for standard genome sequencing and annotation.</title>
        <authorList>
            <consortium name="The Broad Institute Genomics Platform"/>
            <consortium name="The Broad Institute Genome Sequencing Center for Infectious Disease"/>
            <person name="Wu L."/>
            <person name="Ma J."/>
        </authorList>
    </citation>
    <scope>NUCLEOTIDE SEQUENCE [LARGE SCALE GENOMIC DNA]</scope>
    <source>
        <strain evidence="3">CCUG 70865</strain>
    </source>
</reference>
<keyword evidence="3" id="KW-1185">Reference proteome</keyword>
<dbReference type="Proteomes" id="UP001597138">
    <property type="component" value="Unassembled WGS sequence"/>
</dbReference>
<organism evidence="2 3">
    <name type="scientific">Flavobacterium artemisiae</name>
    <dbReference type="NCBI Taxonomy" id="2126556"/>
    <lineage>
        <taxon>Bacteria</taxon>
        <taxon>Pseudomonadati</taxon>
        <taxon>Bacteroidota</taxon>
        <taxon>Flavobacteriia</taxon>
        <taxon>Flavobacteriales</taxon>
        <taxon>Flavobacteriaceae</taxon>
        <taxon>Flavobacterium</taxon>
    </lineage>
</organism>
<protein>
    <submittedName>
        <fullName evidence="2">Uncharacterized protein</fullName>
    </submittedName>
</protein>
<dbReference type="RefSeq" id="WP_379817405.1">
    <property type="nucleotide sequence ID" value="NZ_JBHUDZ010000001.1"/>
</dbReference>
<keyword evidence="1" id="KW-0812">Transmembrane</keyword>
<gene>
    <name evidence="2" type="ORF">ACFSC2_01100</name>
</gene>